<dbReference type="AlphaFoldDB" id="A0A4Z1SL74"/>
<dbReference type="PANTHER" id="PTHR19384">
    <property type="entry name" value="NITRIC OXIDE SYNTHASE-RELATED"/>
    <property type="match status" value="1"/>
</dbReference>
<keyword evidence="4" id="KW-0274">FAD</keyword>
<proteinExistence type="predicted"/>
<dbReference type="VEuPathDB" id="GiardiaDB:GMRT_14862"/>
<dbReference type="Gene3D" id="2.40.30.10">
    <property type="entry name" value="Translation factors"/>
    <property type="match status" value="1"/>
</dbReference>
<keyword evidence="9" id="KW-1185">Reference proteome</keyword>
<evidence type="ECO:0000256" key="5">
    <source>
        <dbReference type="ARBA" id="ARBA00022857"/>
    </source>
</evidence>
<evidence type="ECO:0000256" key="4">
    <source>
        <dbReference type="ARBA" id="ARBA00022827"/>
    </source>
</evidence>
<dbReference type="GO" id="GO:0016491">
    <property type="term" value="F:oxidoreductase activity"/>
    <property type="evidence" value="ECO:0007669"/>
    <property type="project" value="UniProtKB-KW"/>
</dbReference>
<evidence type="ECO:0000256" key="1">
    <source>
        <dbReference type="ARBA" id="ARBA00001917"/>
    </source>
</evidence>
<dbReference type="Proteomes" id="UP000315496">
    <property type="component" value="Chromosome 5"/>
</dbReference>
<protein>
    <submittedName>
        <fullName evidence="8">GiOR-1</fullName>
    </submittedName>
</protein>
<dbReference type="EMBL" id="VDLU01000005">
    <property type="protein sequence ID" value="TNJ26240.1"/>
    <property type="molecule type" value="Genomic_DNA"/>
</dbReference>
<dbReference type="PANTHER" id="PTHR19384:SF10">
    <property type="entry name" value="NADPH-DEPENDENT DIFLAVIN OXIDOREDUCTASE 1"/>
    <property type="match status" value="1"/>
</dbReference>
<dbReference type="InterPro" id="IPR039261">
    <property type="entry name" value="FNR_nucleotide-bd"/>
</dbReference>
<dbReference type="SUPFAM" id="SSF52218">
    <property type="entry name" value="Flavoproteins"/>
    <property type="match status" value="1"/>
</dbReference>
<comment type="cofactor">
    <cofactor evidence="2">
        <name>FAD</name>
        <dbReference type="ChEBI" id="CHEBI:57692"/>
    </cofactor>
</comment>
<evidence type="ECO:0000256" key="3">
    <source>
        <dbReference type="ARBA" id="ARBA00022630"/>
    </source>
</evidence>
<dbReference type="InterPro" id="IPR001226">
    <property type="entry name" value="Flavodoxin_CS"/>
</dbReference>
<dbReference type="GO" id="GO:0005829">
    <property type="term" value="C:cytosol"/>
    <property type="evidence" value="ECO:0007669"/>
    <property type="project" value="TreeGrafter"/>
</dbReference>
<dbReference type="GO" id="GO:0009055">
    <property type="term" value="F:electron transfer activity"/>
    <property type="evidence" value="ECO:0007669"/>
    <property type="project" value="InterPro"/>
</dbReference>
<name>A0A4Z1SL74_GIAMU</name>
<dbReference type="InterPro" id="IPR008254">
    <property type="entry name" value="Flavodoxin/NO_synth"/>
</dbReference>
<dbReference type="Pfam" id="PF00258">
    <property type="entry name" value="Flavodoxin_1"/>
    <property type="match status" value="1"/>
</dbReference>
<keyword evidence="6" id="KW-0560">Oxidoreductase</keyword>
<dbReference type="PROSITE" id="PS00201">
    <property type="entry name" value="FLAVODOXIN"/>
    <property type="match status" value="1"/>
</dbReference>
<evidence type="ECO:0000256" key="6">
    <source>
        <dbReference type="ARBA" id="ARBA00023002"/>
    </source>
</evidence>
<comment type="caution">
    <text evidence="8">The sequence shown here is derived from an EMBL/GenBank/DDBJ whole genome shotgun (WGS) entry which is preliminary data.</text>
</comment>
<evidence type="ECO:0000256" key="2">
    <source>
        <dbReference type="ARBA" id="ARBA00001974"/>
    </source>
</evidence>
<dbReference type="PROSITE" id="PS50902">
    <property type="entry name" value="FLAVODOXIN_LIKE"/>
    <property type="match status" value="1"/>
</dbReference>
<evidence type="ECO:0000259" key="7">
    <source>
        <dbReference type="PROSITE" id="PS50902"/>
    </source>
</evidence>
<evidence type="ECO:0000313" key="9">
    <source>
        <dbReference type="Proteomes" id="UP000315496"/>
    </source>
</evidence>
<dbReference type="InterPro" id="IPR017938">
    <property type="entry name" value="Riboflavin_synthase-like_b-brl"/>
</dbReference>
<dbReference type="InterPro" id="IPR003097">
    <property type="entry name" value="CysJ-like_FAD-binding"/>
</dbReference>
<dbReference type="SUPFAM" id="SSF63380">
    <property type="entry name" value="Riboflavin synthase domain-like"/>
    <property type="match status" value="1"/>
</dbReference>
<dbReference type="GO" id="GO:0050660">
    <property type="term" value="F:flavin adenine dinucleotide binding"/>
    <property type="evidence" value="ECO:0007669"/>
    <property type="project" value="TreeGrafter"/>
</dbReference>
<keyword evidence="5" id="KW-0521">NADP</keyword>
<dbReference type="InterPro" id="IPR029039">
    <property type="entry name" value="Flavoprotein-like_sf"/>
</dbReference>
<dbReference type="InterPro" id="IPR023173">
    <property type="entry name" value="NADPH_Cyt_P450_Rdtase_alpha"/>
</dbReference>
<reference evidence="8 9" key="1">
    <citation type="submission" date="2019-05" db="EMBL/GenBank/DDBJ databases">
        <title>The compact genome of Giardia muris reveals important steps in the evolution of intestinal protozoan parasites.</title>
        <authorList>
            <person name="Xu F."/>
            <person name="Jimenez-Gonzalez A."/>
            <person name="Einarsson E."/>
            <person name="Astvaldsson A."/>
            <person name="Peirasmaki D."/>
            <person name="Eckmann L."/>
            <person name="Andersson J.O."/>
            <person name="Svard S.G."/>
            <person name="Jerlstrom-Hultqvist J."/>
        </authorList>
    </citation>
    <scope>NUCLEOTIDE SEQUENCE [LARGE SCALE GENOMIC DNA]</scope>
    <source>
        <strain evidence="8 9">Roberts-Thomson</strain>
    </source>
</reference>
<dbReference type="Gene3D" id="1.20.990.10">
    <property type="entry name" value="NADPH-cytochrome p450 Reductase, Chain A, domain 3"/>
    <property type="match status" value="1"/>
</dbReference>
<organism evidence="8 9">
    <name type="scientific">Giardia muris</name>
    <dbReference type="NCBI Taxonomy" id="5742"/>
    <lineage>
        <taxon>Eukaryota</taxon>
        <taxon>Metamonada</taxon>
        <taxon>Diplomonadida</taxon>
        <taxon>Hexamitidae</taxon>
        <taxon>Giardiinae</taxon>
        <taxon>Giardia</taxon>
    </lineage>
</organism>
<dbReference type="Gene3D" id="3.40.50.360">
    <property type="match status" value="1"/>
</dbReference>
<dbReference type="OrthoDB" id="1856718at2759"/>
<dbReference type="SUPFAM" id="SSF52343">
    <property type="entry name" value="Ferredoxin reductase-like, C-terminal NADP-linked domain"/>
    <property type="match status" value="1"/>
</dbReference>
<dbReference type="Gene3D" id="3.40.50.80">
    <property type="entry name" value="Nucleotide-binding domain of ferredoxin-NADP reductase (FNR) module"/>
    <property type="match status" value="1"/>
</dbReference>
<sequence>MSTRTLSVIYSSGSGNTKRLAENVTAILREHGIHTALHDAKTFKHVTDLPVGNILYLTSTRGVGHHPQASKALMNSIRQSSSSALSGRHVAVLGVGSLRYPKFCAASRDAAELFRRHGAETLLTPVHFDQHEVDIGIRSWIRRVLEKCGTSDAKSMRTRRISVKLSQAHPQRIQHMDTHLVHLKAAHALDSSGWVYTLTIPQTMACQLFPGAHVAISPRLDERIVEEILGNGTLVFNEHQLRGADVIQVSGPTDLRLPHAPCTVLDLLCTDYDLTRPPTPDLIRTLGQYAQTDLDRFKLSYFSVDDATSSILLSQWPTIRDFLLEFRELRIPLSVLLETVPRIKPRLYSVASMPRRVERGWEVDLIVSNNPAMEESEGRYVSCVSYLKRLLGKQIAISIHDPDSHIFAADRPMLGVSAGSGYAPFRALLHHRREQKALGKCLPPLLLFVSFKMYDQMLGTELQEAVRDGLTSVVLAITRNEYGLTDVTDFMSPLGTSFKVIRGRRLDRETILSLLPLDFLSSDAHVSYCGGTSGLIGELHQALRSRLGDSGYARLVDGGRLHIEAY</sequence>
<comment type="cofactor">
    <cofactor evidence="1">
        <name>FMN</name>
        <dbReference type="ChEBI" id="CHEBI:58210"/>
    </cofactor>
</comment>
<dbReference type="GO" id="GO:0010181">
    <property type="term" value="F:FMN binding"/>
    <property type="evidence" value="ECO:0007669"/>
    <property type="project" value="InterPro"/>
</dbReference>
<dbReference type="Pfam" id="PF00667">
    <property type="entry name" value="FAD_binding_1"/>
    <property type="match status" value="1"/>
</dbReference>
<evidence type="ECO:0000313" key="8">
    <source>
        <dbReference type="EMBL" id="TNJ26240.1"/>
    </source>
</evidence>
<feature type="domain" description="Flavodoxin-like" evidence="7">
    <location>
        <begin position="6"/>
        <end position="145"/>
    </location>
</feature>
<gene>
    <name evidence="8" type="ORF">GMRT_14862</name>
</gene>
<keyword evidence="3" id="KW-0285">Flavoprotein</keyword>
<accession>A0A4Z1SL74</accession>